<dbReference type="Gramene" id="KQL07761">
    <property type="protein sequence ID" value="KQL07761"/>
    <property type="gene ID" value="SETIT_003626mg"/>
</dbReference>
<dbReference type="InParanoid" id="K3XP03"/>
<organism evidence="1 2">
    <name type="scientific">Setaria italica</name>
    <name type="common">Foxtail millet</name>
    <name type="synonym">Panicum italicum</name>
    <dbReference type="NCBI Taxonomy" id="4555"/>
    <lineage>
        <taxon>Eukaryota</taxon>
        <taxon>Viridiplantae</taxon>
        <taxon>Streptophyta</taxon>
        <taxon>Embryophyta</taxon>
        <taxon>Tracheophyta</taxon>
        <taxon>Spermatophyta</taxon>
        <taxon>Magnoliopsida</taxon>
        <taxon>Liliopsida</taxon>
        <taxon>Poales</taxon>
        <taxon>Poaceae</taxon>
        <taxon>PACMAD clade</taxon>
        <taxon>Panicoideae</taxon>
        <taxon>Panicodae</taxon>
        <taxon>Paniceae</taxon>
        <taxon>Cenchrinae</taxon>
        <taxon>Setaria</taxon>
    </lineage>
</organism>
<dbReference type="AlphaFoldDB" id="K3XP03"/>
<dbReference type="EnsemblPlants" id="KQL07761">
    <property type="protein sequence ID" value="KQL07761"/>
    <property type="gene ID" value="SETIT_003626mg"/>
</dbReference>
<name>K3XP03_SETIT</name>
<keyword evidence="2" id="KW-1185">Reference proteome</keyword>
<protein>
    <submittedName>
        <fullName evidence="1">Uncharacterized protein</fullName>
    </submittedName>
</protein>
<accession>K3XP03</accession>
<proteinExistence type="predicted"/>
<evidence type="ECO:0000313" key="2">
    <source>
        <dbReference type="Proteomes" id="UP000004995"/>
    </source>
</evidence>
<dbReference type="Proteomes" id="UP000004995">
    <property type="component" value="Unassembled WGS sequence"/>
</dbReference>
<evidence type="ECO:0000313" key="1">
    <source>
        <dbReference type="EnsemblPlants" id="KQL07761"/>
    </source>
</evidence>
<dbReference type="EMBL" id="AGNK02003375">
    <property type="status" value="NOT_ANNOTATED_CDS"/>
    <property type="molecule type" value="Genomic_DNA"/>
</dbReference>
<sequence length="71" mass="7989">MEDPLEENPFQVITCSAGGRHHAIVDRSKAPEVATAHRHREVCIIQHLGTLAPPTLLRRRWLSHVLRIHGG</sequence>
<reference evidence="2" key="1">
    <citation type="journal article" date="2012" name="Nat. Biotechnol.">
        <title>Reference genome sequence of the model plant Setaria.</title>
        <authorList>
            <person name="Bennetzen J.L."/>
            <person name="Schmutz J."/>
            <person name="Wang H."/>
            <person name="Percifield R."/>
            <person name="Hawkins J."/>
            <person name="Pontaroli A.C."/>
            <person name="Estep M."/>
            <person name="Feng L."/>
            <person name="Vaughn J.N."/>
            <person name="Grimwood J."/>
            <person name="Jenkins J."/>
            <person name="Barry K."/>
            <person name="Lindquist E."/>
            <person name="Hellsten U."/>
            <person name="Deshpande S."/>
            <person name="Wang X."/>
            <person name="Wu X."/>
            <person name="Mitros T."/>
            <person name="Triplett J."/>
            <person name="Yang X."/>
            <person name="Ye C.Y."/>
            <person name="Mauro-Herrera M."/>
            <person name="Wang L."/>
            <person name="Li P."/>
            <person name="Sharma M."/>
            <person name="Sharma R."/>
            <person name="Ronald P.C."/>
            <person name="Panaud O."/>
            <person name="Kellogg E.A."/>
            <person name="Brutnell T.P."/>
            <person name="Doust A.N."/>
            <person name="Tuskan G.A."/>
            <person name="Rokhsar D."/>
            <person name="Devos K.M."/>
        </authorList>
    </citation>
    <scope>NUCLEOTIDE SEQUENCE [LARGE SCALE GENOMIC DNA]</scope>
    <source>
        <strain evidence="2">cv. Yugu1</strain>
    </source>
</reference>
<reference evidence="1" key="2">
    <citation type="submission" date="2018-08" db="UniProtKB">
        <authorList>
            <consortium name="EnsemblPlants"/>
        </authorList>
    </citation>
    <scope>IDENTIFICATION</scope>
    <source>
        <strain evidence="1">Yugu1</strain>
    </source>
</reference>
<dbReference type="HOGENOM" id="CLU_2744848_0_0_1"/>